<proteinExistence type="predicted"/>
<dbReference type="InterPro" id="IPR011009">
    <property type="entry name" value="Kinase-like_dom_sf"/>
</dbReference>
<reference evidence="1 2" key="1">
    <citation type="submission" date="2014-04" db="EMBL/GenBank/DDBJ databases">
        <authorList>
            <consortium name="DOE Joint Genome Institute"/>
            <person name="Kuo A."/>
            <person name="Gay G."/>
            <person name="Dore J."/>
            <person name="Kohler A."/>
            <person name="Nagy L.G."/>
            <person name="Floudas D."/>
            <person name="Copeland A."/>
            <person name="Barry K.W."/>
            <person name="Cichocki N."/>
            <person name="Veneault-Fourrey C."/>
            <person name="LaButti K."/>
            <person name="Lindquist E.A."/>
            <person name="Lipzen A."/>
            <person name="Lundell T."/>
            <person name="Morin E."/>
            <person name="Murat C."/>
            <person name="Sun H."/>
            <person name="Tunlid A."/>
            <person name="Henrissat B."/>
            <person name="Grigoriev I.V."/>
            <person name="Hibbett D.S."/>
            <person name="Martin F."/>
            <person name="Nordberg H.P."/>
            <person name="Cantor M.N."/>
            <person name="Hua S.X."/>
        </authorList>
    </citation>
    <scope>NUCLEOTIDE SEQUENCE [LARGE SCALE GENOMIC DNA]</scope>
    <source>
        <strain evidence="2">h7</strain>
    </source>
</reference>
<dbReference type="HOGENOM" id="CLU_040823_1_0_1"/>
<name>A0A0C3C894_HEBCY</name>
<evidence type="ECO:0000313" key="1">
    <source>
        <dbReference type="EMBL" id="KIM39816.1"/>
    </source>
</evidence>
<accession>A0A0C3C894</accession>
<gene>
    <name evidence="1" type="ORF">M413DRAFT_28997</name>
</gene>
<protein>
    <recommendedName>
        <fullName evidence="3">Aminoglycoside phosphotransferase domain-containing protein</fullName>
    </recommendedName>
</protein>
<dbReference type="EMBL" id="KN831784">
    <property type="protein sequence ID" value="KIM39816.1"/>
    <property type="molecule type" value="Genomic_DNA"/>
</dbReference>
<dbReference type="SUPFAM" id="SSF56112">
    <property type="entry name" value="Protein kinase-like (PK-like)"/>
    <property type="match status" value="1"/>
</dbReference>
<keyword evidence="2" id="KW-1185">Reference proteome</keyword>
<dbReference type="AlphaFoldDB" id="A0A0C3C894"/>
<sequence length="400" mass="44348">MTFDILTYLRELTAIKEWEIKDLAGGAANFTVRARPLSSASLDVNGAAKLDIELFNSYSSVVIKQAPDYLAKSPGFPFSPYRQVIEAQALQWFLISGNGLHTTLAQNPCIRVPQMLHHDRSSSILIQSDLGAVPNLYNILTDPTTSVSIAADLGHVIGQFLVDMHGCTPVTQSDIEKFQNADAERVMEATIAQAIIFMRDAGVTDFRSLGQLALDHWISRKKTAFAQGDLWFGTLLVEINKTRNNDRDSVVVGICDWEFAGPNDSAADLAQLGCYLHLLSSSPLKTSHMDEVIVTFSKNLYEAYFACSKTRLDSGFWNSLFIMHGWEMVNAAGWSARQDMWCACKGHGVRCSHIKEMIHVGAEFLRIALSTAEGKPEGFAQAHNANGTEWSRYFPLDIYN</sequence>
<reference evidence="2" key="2">
    <citation type="submission" date="2015-01" db="EMBL/GenBank/DDBJ databases">
        <title>Evolutionary Origins and Diversification of the Mycorrhizal Mutualists.</title>
        <authorList>
            <consortium name="DOE Joint Genome Institute"/>
            <consortium name="Mycorrhizal Genomics Consortium"/>
            <person name="Kohler A."/>
            <person name="Kuo A."/>
            <person name="Nagy L.G."/>
            <person name="Floudas D."/>
            <person name="Copeland A."/>
            <person name="Barry K.W."/>
            <person name="Cichocki N."/>
            <person name="Veneault-Fourrey C."/>
            <person name="LaButti K."/>
            <person name="Lindquist E.A."/>
            <person name="Lipzen A."/>
            <person name="Lundell T."/>
            <person name="Morin E."/>
            <person name="Murat C."/>
            <person name="Riley R."/>
            <person name="Ohm R."/>
            <person name="Sun H."/>
            <person name="Tunlid A."/>
            <person name="Henrissat B."/>
            <person name="Grigoriev I.V."/>
            <person name="Hibbett D.S."/>
            <person name="Martin F."/>
        </authorList>
    </citation>
    <scope>NUCLEOTIDE SEQUENCE [LARGE SCALE GENOMIC DNA]</scope>
    <source>
        <strain evidence="2">h7</strain>
    </source>
</reference>
<evidence type="ECO:0000313" key="2">
    <source>
        <dbReference type="Proteomes" id="UP000053424"/>
    </source>
</evidence>
<dbReference type="Gene3D" id="3.30.200.20">
    <property type="entry name" value="Phosphorylase Kinase, domain 1"/>
    <property type="match status" value="1"/>
</dbReference>
<organism evidence="1 2">
    <name type="scientific">Hebeloma cylindrosporum</name>
    <dbReference type="NCBI Taxonomy" id="76867"/>
    <lineage>
        <taxon>Eukaryota</taxon>
        <taxon>Fungi</taxon>
        <taxon>Dikarya</taxon>
        <taxon>Basidiomycota</taxon>
        <taxon>Agaricomycotina</taxon>
        <taxon>Agaricomycetes</taxon>
        <taxon>Agaricomycetidae</taxon>
        <taxon>Agaricales</taxon>
        <taxon>Agaricineae</taxon>
        <taxon>Hymenogastraceae</taxon>
        <taxon>Hebeloma</taxon>
    </lineage>
</organism>
<dbReference type="OrthoDB" id="25129at2759"/>
<dbReference type="Proteomes" id="UP000053424">
    <property type="component" value="Unassembled WGS sequence"/>
</dbReference>
<evidence type="ECO:0008006" key="3">
    <source>
        <dbReference type="Google" id="ProtNLM"/>
    </source>
</evidence>
<dbReference type="Gene3D" id="3.90.1200.10">
    <property type="match status" value="1"/>
</dbReference>